<dbReference type="RefSeq" id="WP_227544833.1">
    <property type="nucleotide sequence ID" value="NZ_JAEOBK010000001.1"/>
</dbReference>
<reference evidence="2 3" key="1">
    <citation type="submission" date="2018-12" db="EMBL/GenBank/DDBJ databases">
        <title>Persistence of Moraxella catarrhalis in Chronic Obstructive Pulmonary Disease and Regulation of the Hag/MID Adhesin.</title>
        <authorList>
            <person name="Murphy T."/>
            <person name="Zhao X."/>
            <person name="Vyas G."/>
            <person name="Aluvathingal J."/>
            <person name="Nadendla S."/>
            <person name="Tallon L."/>
            <person name="Tettelin H."/>
        </authorList>
    </citation>
    <scope>NUCLEOTIDE SEQUENCE [LARGE SCALE GENOMIC DNA]</scope>
    <source>
        <strain evidence="2 3">173P27B1</strain>
    </source>
</reference>
<gene>
    <name evidence="2" type="ORF">EJK54_1929</name>
</gene>
<protein>
    <submittedName>
        <fullName evidence="2">Uncharacterized protein</fullName>
    </submittedName>
</protein>
<organism evidence="2 3">
    <name type="scientific">Moraxella catarrhalis</name>
    <name type="common">Branhamella catarrhalis</name>
    <dbReference type="NCBI Taxonomy" id="480"/>
    <lineage>
        <taxon>Bacteria</taxon>
        <taxon>Pseudomonadati</taxon>
        <taxon>Pseudomonadota</taxon>
        <taxon>Gammaproteobacteria</taxon>
        <taxon>Moraxellales</taxon>
        <taxon>Moraxellaceae</taxon>
        <taxon>Moraxella</taxon>
    </lineage>
</organism>
<feature type="compositionally biased region" description="Basic residues" evidence="1">
    <location>
        <begin position="45"/>
        <end position="55"/>
    </location>
</feature>
<dbReference type="Proteomes" id="UP000268436">
    <property type="component" value="Unassembled WGS sequence"/>
</dbReference>
<proteinExistence type="predicted"/>
<evidence type="ECO:0000313" key="3">
    <source>
        <dbReference type="Proteomes" id="UP000268436"/>
    </source>
</evidence>
<dbReference type="EMBL" id="RYER01000004">
    <property type="protein sequence ID" value="RUO17433.1"/>
    <property type="molecule type" value="Genomic_DNA"/>
</dbReference>
<name>A0ABY0BLI3_MORCA</name>
<sequence length="77" mass="8758">MEYEVLKQHYGDKQYYEGDIRQLDDDFTAKRLIEFGLIGKAHANKKVQSKAKKVPSNKAEPVLENKGDDGDDTEDNA</sequence>
<accession>A0ABY0BLI3</accession>
<evidence type="ECO:0000256" key="1">
    <source>
        <dbReference type="SAM" id="MobiDB-lite"/>
    </source>
</evidence>
<feature type="region of interest" description="Disordered" evidence="1">
    <location>
        <begin position="45"/>
        <end position="77"/>
    </location>
</feature>
<comment type="caution">
    <text evidence="2">The sequence shown here is derived from an EMBL/GenBank/DDBJ whole genome shotgun (WGS) entry which is preliminary data.</text>
</comment>
<keyword evidence="3" id="KW-1185">Reference proteome</keyword>
<evidence type="ECO:0000313" key="2">
    <source>
        <dbReference type="EMBL" id="RUO17433.1"/>
    </source>
</evidence>